<reference evidence="2 3" key="1">
    <citation type="journal article" date="2013" name="Antonie Van Leeuwenhoek">
        <title>Paracoccus zhejiangensis sp. nov., isolated from activated sludge in wastewater-treatment system.</title>
        <authorList>
            <person name="Wu Z.G."/>
            <person name="Zhang D.F."/>
            <person name="Liu Y.L."/>
            <person name="Wang F."/>
            <person name="Jiang X."/>
            <person name="Li C."/>
            <person name="Li S.P."/>
            <person name="Hong Q."/>
            <person name="Li W.J."/>
        </authorList>
    </citation>
    <scope>NUCLEOTIDE SEQUENCE [LARGE SCALE GENOMIC DNA]</scope>
    <source>
        <strain evidence="2 3">J6</strain>
    </source>
</reference>
<dbReference type="Gene3D" id="1.10.260.40">
    <property type="entry name" value="lambda repressor-like DNA-binding domains"/>
    <property type="match status" value="1"/>
</dbReference>
<dbReference type="KEGG" id="pzh:CX676_01210"/>
<dbReference type="PROSITE" id="PS50943">
    <property type="entry name" value="HTH_CROC1"/>
    <property type="match status" value="1"/>
</dbReference>
<evidence type="ECO:0000313" key="2">
    <source>
        <dbReference type="EMBL" id="AUH62954.1"/>
    </source>
</evidence>
<dbReference type="SUPFAM" id="SSF47413">
    <property type="entry name" value="lambda repressor-like DNA-binding domains"/>
    <property type="match status" value="1"/>
</dbReference>
<dbReference type="RefSeq" id="WP_101750996.1">
    <property type="nucleotide sequence ID" value="NZ_CP025430.1"/>
</dbReference>
<sequence length="148" mass="15596">MTRQATNTTEGDVLGEDFYSDDKATLGDRISAAREGAGMTPEALARKLGVRTSTLNGWEHDEREPRANHLRMLAGLMGVSLVWLLSGQGQGPSGEAATAQASAGGASRDAILTEFRALQQSLREATRRLARLEKLLADGLGDAGGCNG</sequence>
<dbReference type="InterPro" id="IPR001387">
    <property type="entry name" value="Cro/C1-type_HTH"/>
</dbReference>
<dbReference type="EMBL" id="CP025430">
    <property type="protein sequence ID" value="AUH62954.1"/>
    <property type="molecule type" value="Genomic_DNA"/>
</dbReference>
<protein>
    <submittedName>
        <fullName evidence="2">Transcriptional regulator</fullName>
    </submittedName>
</protein>
<accession>A0A2H5EUI9</accession>
<dbReference type="CDD" id="cd00093">
    <property type="entry name" value="HTH_XRE"/>
    <property type="match status" value="1"/>
</dbReference>
<gene>
    <name evidence="2" type="ORF">CX676_01210</name>
</gene>
<dbReference type="AlphaFoldDB" id="A0A2H5EUI9"/>
<dbReference type="GO" id="GO:0003677">
    <property type="term" value="F:DNA binding"/>
    <property type="evidence" value="ECO:0007669"/>
    <property type="project" value="InterPro"/>
</dbReference>
<dbReference type="InterPro" id="IPR010982">
    <property type="entry name" value="Lambda_DNA-bd_dom_sf"/>
</dbReference>
<feature type="domain" description="HTH cro/C1-type" evidence="1">
    <location>
        <begin position="30"/>
        <end position="84"/>
    </location>
</feature>
<dbReference type="SMART" id="SM00530">
    <property type="entry name" value="HTH_XRE"/>
    <property type="match status" value="1"/>
</dbReference>
<evidence type="ECO:0000259" key="1">
    <source>
        <dbReference type="PROSITE" id="PS50943"/>
    </source>
</evidence>
<dbReference type="OrthoDB" id="5659783at2"/>
<proteinExistence type="predicted"/>
<dbReference type="Proteomes" id="UP000234530">
    <property type="component" value="Chromosome"/>
</dbReference>
<evidence type="ECO:0000313" key="3">
    <source>
        <dbReference type="Proteomes" id="UP000234530"/>
    </source>
</evidence>
<organism evidence="2 3">
    <name type="scientific">Paracoccus zhejiangensis</name>
    <dbReference type="NCBI Taxonomy" id="1077935"/>
    <lineage>
        <taxon>Bacteria</taxon>
        <taxon>Pseudomonadati</taxon>
        <taxon>Pseudomonadota</taxon>
        <taxon>Alphaproteobacteria</taxon>
        <taxon>Rhodobacterales</taxon>
        <taxon>Paracoccaceae</taxon>
        <taxon>Paracoccus</taxon>
    </lineage>
</organism>
<dbReference type="Pfam" id="PF01381">
    <property type="entry name" value="HTH_3"/>
    <property type="match status" value="1"/>
</dbReference>
<keyword evidence="3" id="KW-1185">Reference proteome</keyword>
<name>A0A2H5EUI9_9RHOB</name>